<feature type="signal peptide" evidence="1">
    <location>
        <begin position="1"/>
        <end position="28"/>
    </location>
</feature>
<dbReference type="InterPro" id="IPR029052">
    <property type="entry name" value="Metallo-depent_PP-like"/>
</dbReference>
<dbReference type="EMBL" id="SJPL01000001">
    <property type="protein sequence ID" value="TWT70617.1"/>
    <property type="molecule type" value="Genomic_DNA"/>
</dbReference>
<proteinExistence type="predicted"/>
<dbReference type="PANTHER" id="PTHR43143">
    <property type="entry name" value="METALLOPHOSPHOESTERASE, CALCINEURIN SUPERFAMILY"/>
    <property type="match status" value="1"/>
</dbReference>
<dbReference type="PANTHER" id="PTHR43143:SF1">
    <property type="entry name" value="SERINE_THREONINE-PROTEIN PHOSPHATASE CPPED1"/>
    <property type="match status" value="1"/>
</dbReference>
<dbReference type="SUPFAM" id="SSF56300">
    <property type="entry name" value="Metallo-dependent phosphatases"/>
    <property type="match status" value="1"/>
</dbReference>
<dbReference type="InterPro" id="IPR051918">
    <property type="entry name" value="STPP_CPPED1"/>
</dbReference>
<dbReference type="OrthoDB" id="211986at2"/>
<evidence type="ECO:0000259" key="2">
    <source>
        <dbReference type="Pfam" id="PF00149"/>
    </source>
</evidence>
<feature type="domain" description="Calcineurin-like phosphoesterase" evidence="2">
    <location>
        <begin position="38"/>
        <end position="220"/>
    </location>
</feature>
<dbReference type="GO" id="GO:0016787">
    <property type="term" value="F:hydrolase activity"/>
    <property type="evidence" value="ECO:0007669"/>
    <property type="project" value="InterPro"/>
</dbReference>
<comment type="caution">
    <text evidence="3">The sequence shown here is derived from an EMBL/GenBank/DDBJ whole genome shotgun (WGS) entry which is preliminary data.</text>
</comment>
<sequence length="305" mass="33499" precursor="true">MQFPALSRRRLFPMLAAGGITIASSALSEIPVAGPPVTFGLIADPHVGLAKDAQDRLGVFLDRMSTASPDSLIQLGDFAFPEPRHQRLVDSFNQITKHPIHVIGNHDLDFGHTPDTCVESWGIPRRFYRHDVGPLCVLVLDGNDKGSPTHDQHGGYPSYVGPEQLEWLDQSLADADRPVFVCCHQPLAGRAAVDNADAVREILEAHRRKIVLCLNGHTHIDQLLEISGIPYMHVNSASYHWVGGPRKWVSYADPLFATMVVNLSKRQVTIQGRSSHWVGAPPAEAEQDSSDVIVPQIRSRSIITG</sequence>
<feature type="chain" id="PRO_5023067508" evidence="1">
    <location>
        <begin position="29"/>
        <end position="305"/>
    </location>
</feature>
<dbReference type="AlphaFoldDB" id="A0A5C5Y4R5"/>
<evidence type="ECO:0000256" key="1">
    <source>
        <dbReference type="SAM" id="SignalP"/>
    </source>
</evidence>
<dbReference type="Proteomes" id="UP000317238">
    <property type="component" value="Unassembled WGS sequence"/>
</dbReference>
<dbReference type="RefSeq" id="WP_145302161.1">
    <property type="nucleotide sequence ID" value="NZ_CP036319.1"/>
</dbReference>
<accession>A0A5C5Y4R5</accession>
<evidence type="ECO:0000313" key="4">
    <source>
        <dbReference type="Proteomes" id="UP000317238"/>
    </source>
</evidence>
<dbReference type="InterPro" id="IPR004843">
    <property type="entry name" value="Calcineurin-like_PHP"/>
</dbReference>
<gene>
    <name evidence="3" type="ORF">Pan14r_29240</name>
</gene>
<dbReference type="Pfam" id="PF00149">
    <property type="entry name" value="Metallophos"/>
    <property type="match status" value="1"/>
</dbReference>
<dbReference type="Gene3D" id="3.60.21.10">
    <property type="match status" value="1"/>
</dbReference>
<keyword evidence="4" id="KW-1185">Reference proteome</keyword>
<protein>
    <submittedName>
        <fullName evidence="3">Calcineurin-like phosphoesterase superfamily domain protein</fullName>
    </submittedName>
</protein>
<evidence type="ECO:0000313" key="3">
    <source>
        <dbReference type="EMBL" id="TWT70617.1"/>
    </source>
</evidence>
<organism evidence="3 4">
    <name type="scientific">Crateriforma conspicua</name>
    <dbReference type="NCBI Taxonomy" id="2527996"/>
    <lineage>
        <taxon>Bacteria</taxon>
        <taxon>Pseudomonadati</taxon>
        <taxon>Planctomycetota</taxon>
        <taxon>Planctomycetia</taxon>
        <taxon>Planctomycetales</taxon>
        <taxon>Planctomycetaceae</taxon>
        <taxon>Crateriforma</taxon>
    </lineage>
</organism>
<keyword evidence="1" id="KW-0732">Signal</keyword>
<reference evidence="3 4" key="1">
    <citation type="submission" date="2019-02" db="EMBL/GenBank/DDBJ databases">
        <title>Deep-cultivation of Planctomycetes and their phenomic and genomic characterization uncovers novel biology.</title>
        <authorList>
            <person name="Wiegand S."/>
            <person name="Jogler M."/>
            <person name="Boedeker C."/>
            <person name="Pinto D."/>
            <person name="Vollmers J."/>
            <person name="Rivas-Marin E."/>
            <person name="Kohn T."/>
            <person name="Peeters S.H."/>
            <person name="Heuer A."/>
            <person name="Rast P."/>
            <person name="Oberbeckmann S."/>
            <person name="Bunk B."/>
            <person name="Jeske O."/>
            <person name="Meyerdierks A."/>
            <person name="Storesund J.E."/>
            <person name="Kallscheuer N."/>
            <person name="Luecker S."/>
            <person name="Lage O.M."/>
            <person name="Pohl T."/>
            <person name="Merkel B.J."/>
            <person name="Hornburger P."/>
            <person name="Mueller R.-W."/>
            <person name="Bruemmer F."/>
            <person name="Labrenz M."/>
            <person name="Spormann A.M."/>
            <person name="Op Den Camp H."/>
            <person name="Overmann J."/>
            <person name="Amann R."/>
            <person name="Jetten M.S.M."/>
            <person name="Mascher T."/>
            <person name="Medema M.H."/>
            <person name="Devos D.P."/>
            <person name="Kaster A.-K."/>
            <person name="Ovreas L."/>
            <person name="Rohde M."/>
            <person name="Galperin M.Y."/>
            <person name="Jogler C."/>
        </authorList>
    </citation>
    <scope>NUCLEOTIDE SEQUENCE [LARGE SCALE GENOMIC DNA]</scope>
    <source>
        <strain evidence="3 4">Pan14r</strain>
    </source>
</reference>
<name>A0A5C5Y4R5_9PLAN</name>